<accession>A0A6N9UZQ0</accession>
<keyword evidence="1" id="KW-1133">Transmembrane helix</keyword>
<comment type="caution">
    <text evidence="2">The sequence shown here is derived from an EMBL/GenBank/DDBJ whole genome shotgun (WGS) entry which is preliminary data.</text>
</comment>
<sequence length="210" mass="22982">MAQSLTEDRSILKWTATVLAAAGLVVGAPLLLGTLAPAGTNWERLSDISQTYGTPLSIAALIGVAVSLAHQSRQTAITYEEAQRASHRQLMIMAIEDPELMVCGEPFQIPVTALDAKQIAYTNLIVSNWSADYRLKRFNDAALRMRCQTHFRGEIARKHWENGGADWREFAEALGETRLVRFVSVMDTAYAEAVASGPPRPASTYFTSPG</sequence>
<dbReference type="RefSeq" id="WP_164142746.1">
    <property type="nucleotide sequence ID" value="NZ_JAAGMB010000643.1"/>
</dbReference>
<proteinExistence type="predicted"/>
<protein>
    <submittedName>
        <fullName evidence="2">Uncharacterized protein</fullName>
    </submittedName>
</protein>
<dbReference type="Proteomes" id="UP000469545">
    <property type="component" value="Unassembled WGS sequence"/>
</dbReference>
<keyword evidence="1" id="KW-0472">Membrane</keyword>
<reference evidence="2 3" key="1">
    <citation type="submission" date="2020-01" db="EMBL/GenBank/DDBJ databases">
        <title>Insect and environment-associated Actinomycetes.</title>
        <authorList>
            <person name="Currrie C."/>
            <person name="Chevrette M."/>
            <person name="Carlson C."/>
            <person name="Stubbendieck R."/>
            <person name="Wendt-Pienkowski E."/>
        </authorList>
    </citation>
    <scope>NUCLEOTIDE SEQUENCE [LARGE SCALE GENOMIC DNA]</scope>
    <source>
        <strain evidence="2 3">SID14172</strain>
    </source>
</reference>
<feature type="transmembrane region" description="Helical" evidence="1">
    <location>
        <begin position="52"/>
        <end position="69"/>
    </location>
</feature>
<keyword evidence="3" id="KW-1185">Reference proteome</keyword>
<keyword evidence="1" id="KW-0812">Transmembrane</keyword>
<dbReference type="EMBL" id="JAAGMB010000643">
    <property type="protein sequence ID" value="NEB20522.1"/>
    <property type="molecule type" value="Genomic_DNA"/>
</dbReference>
<gene>
    <name evidence="2" type="ORF">G3I46_29170</name>
</gene>
<organism evidence="2 3">
    <name type="scientific">Streptomyces coelicoflavus</name>
    <dbReference type="NCBI Taxonomy" id="285562"/>
    <lineage>
        <taxon>Bacteria</taxon>
        <taxon>Bacillati</taxon>
        <taxon>Actinomycetota</taxon>
        <taxon>Actinomycetes</taxon>
        <taxon>Kitasatosporales</taxon>
        <taxon>Streptomycetaceae</taxon>
        <taxon>Streptomyces</taxon>
    </lineage>
</organism>
<dbReference type="InterPro" id="IPR045728">
    <property type="entry name" value="DUF6082"/>
</dbReference>
<evidence type="ECO:0000313" key="2">
    <source>
        <dbReference type="EMBL" id="NEB20522.1"/>
    </source>
</evidence>
<dbReference type="AlphaFoldDB" id="A0A6N9UZQ0"/>
<name>A0A6N9UZQ0_9ACTN</name>
<evidence type="ECO:0000313" key="3">
    <source>
        <dbReference type="Proteomes" id="UP000469545"/>
    </source>
</evidence>
<feature type="transmembrane region" description="Helical" evidence="1">
    <location>
        <begin position="12"/>
        <end position="32"/>
    </location>
</feature>
<dbReference type="Pfam" id="PF19560">
    <property type="entry name" value="DUF6082"/>
    <property type="match status" value="1"/>
</dbReference>
<evidence type="ECO:0000256" key="1">
    <source>
        <dbReference type="SAM" id="Phobius"/>
    </source>
</evidence>